<dbReference type="Gene3D" id="3.40.50.2000">
    <property type="entry name" value="Glycogen Phosphorylase B"/>
    <property type="match status" value="1"/>
</dbReference>
<reference evidence="3" key="2">
    <citation type="submission" date="2020-08" db="EMBL/GenBank/DDBJ databases">
        <title>Plant Genome Project.</title>
        <authorList>
            <person name="Zhang R.-G."/>
        </authorList>
    </citation>
    <scope>NUCLEOTIDE SEQUENCE</scope>
    <source>
        <strain evidence="3">Huo1</strain>
        <tissue evidence="3">Leaf</tissue>
    </source>
</reference>
<keyword evidence="2" id="KW-0808">Transferase</keyword>
<evidence type="ECO:0000313" key="3">
    <source>
        <dbReference type="EMBL" id="KAG6402588.1"/>
    </source>
</evidence>
<dbReference type="InterPro" id="IPR002213">
    <property type="entry name" value="UDP_glucos_trans"/>
</dbReference>
<sequence length="205" mass="22982">MRWLGEQEEHSIVYISFGSEYFLSDKEISELAKGLEISGAGFVWAIRGREEAEVVLPEGVRGRGRVVVGWASQERILRHPSVGGFVSHCGWSSVNESVYYGVPVVGMPVNANMFVDVKMLAETGVCVEVEGEEEGGFKGEEIGKAIDAVLRGERGEGLRRRMKEVSEKMKMEDEAAIHQVADHLWQLCCKRERERDIICVLCIFF</sequence>
<proteinExistence type="inferred from homology"/>
<evidence type="ECO:0008006" key="5">
    <source>
        <dbReference type="Google" id="ProtNLM"/>
    </source>
</evidence>
<dbReference type="PANTHER" id="PTHR48044">
    <property type="entry name" value="GLYCOSYLTRANSFERASE"/>
    <property type="match status" value="1"/>
</dbReference>
<name>A0A8X8WYV0_SALSN</name>
<dbReference type="Pfam" id="PF00201">
    <property type="entry name" value="UDPGT"/>
    <property type="match status" value="1"/>
</dbReference>
<protein>
    <recommendedName>
        <fullName evidence="5">UDP-glycosyltransferases domain-containing protein</fullName>
    </recommendedName>
</protein>
<evidence type="ECO:0000256" key="2">
    <source>
        <dbReference type="ARBA" id="ARBA00022679"/>
    </source>
</evidence>
<accession>A0A8X8WYV0</accession>
<comment type="caution">
    <text evidence="3">The sequence shown here is derived from an EMBL/GenBank/DDBJ whole genome shotgun (WGS) entry which is preliminary data.</text>
</comment>
<dbReference type="PANTHER" id="PTHR48044:SF82">
    <property type="entry name" value="GLYCOSYLTRANSFERASE"/>
    <property type="match status" value="1"/>
</dbReference>
<dbReference type="EMBL" id="PNBA02000013">
    <property type="protein sequence ID" value="KAG6402588.1"/>
    <property type="molecule type" value="Genomic_DNA"/>
</dbReference>
<evidence type="ECO:0000256" key="1">
    <source>
        <dbReference type="ARBA" id="ARBA00009995"/>
    </source>
</evidence>
<dbReference type="GO" id="GO:0008194">
    <property type="term" value="F:UDP-glycosyltransferase activity"/>
    <property type="evidence" value="ECO:0007669"/>
    <property type="project" value="InterPro"/>
</dbReference>
<evidence type="ECO:0000313" key="4">
    <source>
        <dbReference type="Proteomes" id="UP000298416"/>
    </source>
</evidence>
<dbReference type="GO" id="GO:1901135">
    <property type="term" value="P:carbohydrate derivative metabolic process"/>
    <property type="evidence" value="ECO:0007669"/>
    <property type="project" value="UniProtKB-ARBA"/>
</dbReference>
<dbReference type="CDD" id="cd03784">
    <property type="entry name" value="GT1_Gtf-like"/>
    <property type="match status" value="1"/>
</dbReference>
<dbReference type="FunFam" id="3.40.50.2000:FF:000037">
    <property type="entry name" value="Glycosyltransferase"/>
    <property type="match status" value="1"/>
</dbReference>
<dbReference type="Proteomes" id="UP000298416">
    <property type="component" value="Unassembled WGS sequence"/>
</dbReference>
<comment type="similarity">
    <text evidence="1">Belongs to the UDP-glycosyltransferase family.</text>
</comment>
<gene>
    <name evidence="3" type="ORF">SASPL_134785</name>
</gene>
<organism evidence="3">
    <name type="scientific">Salvia splendens</name>
    <name type="common">Scarlet sage</name>
    <dbReference type="NCBI Taxonomy" id="180675"/>
    <lineage>
        <taxon>Eukaryota</taxon>
        <taxon>Viridiplantae</taxon>
        <taxon>Streptophyta</taxon>
        <taxon>Embryophyta</taxon>
        <taxon>Tracheophyta</taxon>
        <taxon>Spermatophyta</taxon>
        <taxon>Magnoliopsida</taxon>
        <taxon>eudicotyledons</taxon>
        <taxon>Gunneridae</taxon>
        <taxon>Pentapetalae</taxon>
        <taxon>asterids</taxon>
        <taxon>lamiids</taxon>
        <taxon>Lamiales</taxon>
        <taxon>Lamiaceae</taxon>
        <taxon>Nepetoideae</taxon>
        <taxon>Mentheae</taxon>
        <taxon>Salviinae</taxon>
        <taxon>Salvia</taxon>
        <taxon>Salvia subgen. Calosphace</taxon>
        <taxon>core Calosphace</taxon>
    </lineage>
</organism>
<reference evidence="3" key="1">
    <citation type="submission" date="2018-01" db="EMBL/GenBank/DDBJ databases">
        <authorList>
            <person name="Mao J.F."/>
        </authorList>
    </citation>
    <scope>NUCLEOTIDE SEQUENCE</scope>
    <source>
        <strain evidence="3">Huo1</strain>
        <tissue evidence="3">Leaf</tissue>
    </source>
</reference>
<dbReference type="AlphaFoldDB" id="A0A8X8WYV0"/>
<keyword evidence="4" id="KW-1185">Reference proteome</keyword>
<dbReference type="SUPFAM" id="SSF53756">
    <property type="entry name" value="UDP-Glycosyltransferase/glycogen phosphorylase"/>
    <property type="match status" value="1"/>
</dbReference>